<dbReference type="InterPro" id="IPR001810">
    <property type="entry name" value="F-box_dom"/>
</dbReference>
<dbReference type="InterPro" id="IPR036047">
    <property type="entry name" value="F-box-like_dom_sf"/>
</dbReference>
<dbReference type="Gene3D" id="3.80.10.10">
    <property type="entry name" value="Ribonuclease Inhibitor"/>
    <property type="match status" value="2"/>
</dbReference>
<reference evidence="3 4" key="1">
    <citation type="submission" date="2018-10" db="EMBL/GenBank/DDBJ databases">
        <title>A high-quality apple genome assembly.</title>
        <authorList>
            <person name="Hu J."/>
        </authorList>
    </citation>
    <scope>NUCLEOTIDE SEQUENCE [LARGE SCALE GENOMIC DNA]</scope>
    <source>
        <strain evidence="4">cv. HFTH1</strain>
        <tissue evidence="3">Young leaf</tissue>
    </source>
</reference>
<dbReference type="EMBL" id="RDQH01000339">
    <property type="protein sequence ID" value="RXH80327.1"/>
    <property type="molecule type" value="Genomic_DNA"/>
</dbReference>
<dbReference type="SUPFAM" id="SSF81383">
    <property type="entry name" value="F-box domain"/>
    <property type="match status" value="1"/>
</dbReference>
<dbReference type="FunFam" id="3.80.10.10:FF:000651">
    <property type="entry name" value="F-box/LRR-repeat protein 4"/>
    <property type="match status" value="1"/>
</dbReference>
<evidence type="ECO:0000259" key="2">
    <source>
        <dbReference type="SMART" id="SM00256"/>
    </source>
</evidence>
<feature type="transmembrane region" description="Helical" evidence="1">
    <location>
        <begin position="636"/>
        <end position="654"/>
    </location>
</feature>
<proteinExistence type="predicted"/>
<name>A0A498IED8_MALDO</name>
<dbReference type="SUPFAM" id="SSF52047">
    <property type="entry name" value="RNI-like"/>
    <property type="match status" value="2"/>
</dbReference>
<dbReference type="Gene3D" id="1.20.1280.50">
    <property type="match status" value="1"/>
</dbReference>
<sequence>MRGHDRINTCLPDELIFEVFRRLDSKPSRDACALVCKRWLALERLSRTTLRIGATGSPDLVVDLLARLFRNVRTVHIDERLNISLPTHPVITQPIRSIPNSGRRRGTDIAAVSSVRLHSANGSGVLDSNSLSDAGMTAIGDGFPKLEKLSLIWCSNVSSIGLISLADKCKMLKSLDLQGCYVGDQGLAAVGQCCKQLEDLNLRFCEGLTDVCVVELALGVGNSLKSLGITACAKITDTAMEAVGLHCKSLENLSLDAECIHNKGVVSVAQGCPALKSLKLQCINVTDEALTAVGTSCSSLEVLALYSFQKFTDKGLRAIGKGCKKLKNLIVSDCYFLSDNALESIATGCKELTHLEVNGCHNIGTLGLESIGKSCPRLTELALLYCQRIGNFALSEVGRGCQFLQSLHLVDCSSIGDEAICNIAKGCRNLKKLHIRRCYEIGNKGVVAVGEYCRSLTGLSLRFCDRVGDQALIAVAQCSSLQYLNVSGCHQIGDAGLIAIARGCPQLSYLDVSVLQNLGDMAMAELGEGCPNLKDIVLSHCRQLTDVGINHLVKSCTMLTSCHMVYCPGITSAGVATVVSSCPNIKKVLVEKCKVSPRTKRRAASNSTIWKTKSGGTTSLRRTYMKRIQRHRGIPFHVKASYFFFFFVFPYCFYGGMAHAIGDIITGDVVEPEVFVSASPSVRGLLNSQTASIGISSISSRAKPVAAPVASSSPSGIAATGTVTSDAHKTGSRPLDKDALRTFITSSMPFGWYFLLWYFSSRDFFTIIITIDNLVVHLCLGLVLV</sequence>
<gene>
    <name evidence="3" type="ORF">DVH24_041474</name>
</gene>
<evidence type="ECO:0000313" key="4">
    <source>
        <dbReference type="Proteomes" id="UP000290289"/>
    </source>
</evidence>
<organism evidence="3 4">
    <name type="scientific">Malus domestica</name>
    <name type="common">Apple</name>
    <name type="synonym">Pyrus malus</name>
    <dbReference type="NCBI Taxonomy" id="3750"/>
    <lineage>
        <taxon>Eukaryota</taxon>
        <taxon>Viridiplantae</taxon>
        <taxon>Streptophyta</taxon>
        <taxon>Embryophyta</taxon>
        <taxon>Tracheophyta</taxon>
        <taxon>Spermatophyta</taxon>
        <taxon>Magnoliopsida</taxon>
        <taxon>eudicotyledons</taxon>
        <taxon>Gunneridae</taxon>
        <taxon>Pentapetalae</taxon>
        <taxon>rosids</taxon>
        <taxon>fabids</taxon>
        <taxon>Rosales</taxon>
        <taxon>Rosaceae</taxon>
        <taxon>Amygdaloideae</taxon>
        <taxon>Maleae</taxon>
        <taxon>Malus</taxon>
    </lineage>
</organism>
<feature type="domain" description="F-box" evidence="2">
    <location>
        <begin position="11"/>
        <end position="52"/>
    </location>
</feature>
<dbReference type="SMART" id="SM00256">
    <property type="entry name" value="FBOX"/>
    <property type="match status" value="1"/>
</dbReference>
<dbReference type="InterPro" id="IPR032675">
    <property type="entry name" value="LRR_dom_sf"/>
</dbReference>
<keyword evidence="4" id="KW-1185">Reference proteome</keyword>
<keyword evidence="1" id="KW-1133">Transmembrane helix</keyword>
<comment type="caution">
    <text evidence="3">The sequence shown here is derived from an EMBL/GenBank/DDBJ whole genome shotgun (WGS) entry which is preliminary data.</text>
</comment>
<dbReference type="PANTHER" id="PTHR13318">
    <property type="entry name" value="PARTNER OF PAIRED, ISOFORM B-RELATED"/>
    <property type="match status" value="1"/>
</dbReference>
<dbReference type="InterPro" id="IPR057207">
    <property type="entry name" value="FBXL15_LRR"/>
</dbReference>
<dbReference type="AlphaFoldDB" id="A0A498IED8"/>
<accession>A0A498IED8</accession>
<keyword evidence="1" id="KW-0812">Transmembrane</keyword>
<feature type="transmembrane region" description="Helical" evidence="1">
    <location>
        <begin position="764"/>
        <end position="784"/>
    </location>
</feature>
<dbReference type="GO" id="GO:0019005">
    <property type="term" value="C:SCF ubiquitin ligase complex"/>
    <property type="evidence" value="ECO:0007669"/>
    <property type="project" value="TreeGrafter"/>
</dbReference>
<dbReference type="Proteomes" id="UP000290289">
    <property type="component" value="Chromosome 13"/>
</dbReference>
<evidence type="ECO:0000313" key="3">
    <source>
        <dbReference type="EMBL" id="RXH80327.1"/>
    </source>
</evidence>
<dbReference type="Pfam" id="PF25372">
    <property type="entry name" value="DUF7885"/>
    <property type="match status" value="3"/>
</dbReference>
<feature type="transmembrane region" description="Helical" evidence="1">
    <location>
        <begin position="739"/>
        <end position="758"/>
    </location>
</feature>
<protein>
    <recommendedName>
        <fullName evidence="2">F-box domain-containing protein</fullName>
    </recommendedName>
</protein>
<dbReference type="STRING" id="3750.A0A498IED8"/>
<dbReference type="SMART" id="SM00367">
    <property type="entry name" value="LRR_CC"/>
    <property type="match status" value="17"/>
</dbReference>
<keyword evidence="1" id="KW-0472">Membrane</keyword>
<dbReference type="InterPro" id="IPR006553">
    <property type="entry name" value="Leu-rich_rpt_Cys-con_subtyp"/>
</dbReference>
<dbReference type="PANTHER" id="PTHR13318:SF41">
    <property type="entry name" value="F-BOX_LRR-REPEAT PROTEIN 4"/>
    <property type="match status" value="1"/>
</dbReference>
<dbReference type="FunFam" id="3.80.10.10:FF:001196">
    <property type="entry name" value="F-box/LRR-repeat protein 4"/>
    <property type="match status" value="1"/>
</dbReference>
<dbReference type="GO" id="GO:0031146">
    <property type="term" value="P:SCF-dependent proteasomal ubiquitin-dependent protein catabolic process"/>
    <property type="evidence" value="ECO:0007669"/>
    <property type="project" value="TreeGrafter"/>
</dbReference>
<dbReference type="FunFam" id="1.20.1280.50:FF:000023">
    <property type="entry name" value="F-box/LRR-repeat protein 4"/>
    <property type="match status" value="1"/>
</dbReference>
<dbReference type="CDD" id="cd22159">
    <property type="entry name" value="F-box_AtTIR1-like"/>
    <property type="match status" value="1"/>
</dbReference>
<evidence type="ECO:0000256" key="1">
    <source>
        <dbReference type="SAM" id="Phobius"/>
    </source>
</evidence>
<dbReference type="Pfam" id="PF12937">
    <property type="entry name" value="F-box-like"/>
    <property type="match status" value="1"/>
</dbReference>